<sequence>MQYWKISDFAKNVGKHPNTVDGWFKQLEEKNIHSVSRTEYGEKVYDSLDLKVALYIKDKRDQKWALEAIFHELPNHFELRQPAIDRSEETANTPQVIDTDALKQEFEKIAKDVVEEQNREVKEQYEELLKRLPEPRSPQEERRERIEEMITRSRIETLLREEARKLWAEKPEEERMKRAGFFRREEDRDKRDQFIREYIDEHLEERLKEEFNLI</sequence>
<accession>A0A0F5HQA3</accession>
<comment type="caution">
    <text evidence="1">The sequence shown here is derived from an EMBL/GenBank/DDBJ whole genome shotgun (WGS) entry which is preliminary data.</text>
</comment>
<reference evidence="1" key="1">
    <citation type="submission" date="2015-02" db="EMBL/GenBank/DDBJ databases">
        <title>Genome Assembly of Bacillaceae bacterium MTCC 8252.</title>
        <authorList>
            <person name="Verma A."/>
            <person name="Khatri I."/>
            <person name="Mual P."/>
            <person name="Subramanian S."/>
            <person name="Krishnamurthi S."/>
        </authorList>
    </citation>
    <scope>NUCLEOTIDE SEQUENCE [LARGE SCALE GENOMIC DNA]</scope>
    <source>
        <strain evidence="1">MTCC 8252</strain>
    </source>
</reference>
<dbReference type="AlphaFoldDB" id="A0A0F5HQA3"/>
<dbReference type="InterPro" id="IPR009061">
    <property type="entry name" value="DNA-bd_dom_put_sf"/>
</dbReference>
<dbReference type="Proteomes" id="UP000031563">
    <property type="component" value="Unassembled WGS sequence"/>
</dbReference>
<organism evidence="1 2">
    <name type="scientific">Bacillus thermotolerans</name>
    <name type="common">Quasibacillus thermotolerans</name>
    <dbReference type="NCBI Taxonomy" id="1221996"/>
    <lineage>
        <taxon>Bacteria</taxon>
        <taxon>Bacillati</taxon>
        <taxon>Bacillota</taxon>
        <taxon>Bacilli</taxon>
        <taxon>Bacillales</taxon>
        <taxon>Bacillaceae</taxon>
        <taxon>Bacillus</taxon>
    </lineage>
</organism>
<evidence type="ECO:0000313" key="1">
    <source>
        <dbReference type="EMBL" id="KKB35524.1"/>
    </source>
</evidence>
<evidence type="ECO:0000313" key="2">
    <source>
        <dbReference type="Proteomes" id="UP000031563"/>
    </source>
</evidence>
<dbReference type="Gene3D" id="1.10.1660.10">
    <property type="match status" value="1"/>
</dbReference>
<protein>
    <recommendedName>
        <fullName evidence="3">MerR family transcriptional regulator</fullName>
    </recommendedName>
</protein>
<dbReference type="EMBL" id="JWIR02000071">
    <property type="protein sequence ID" value="KKB35524.1"/>
    <property type="molecule type" value="Genomic_DNA"/>
</dbReference>
<name>A0A0F5HQA3_BACTR</name>
<keyword evidence="2" id="KW-1185">Reference proteome</keyword>
<gene>
    <name evidence="1" type="ORF">QY95_03377</name>
</gene>
<dbReference type="STRING" id="1221996.QY95_03377"/>
<evidence type="ECO:0008006" key="3">
    <source>
        <dbReference type="Google" id="ProtNLM"/>
    </source>
</evidence>
<dbReference type="RefSeq" id="WP_052717139.1">
    <property type="nucleotide sequence ID" value="NZ_JWIQ02000023.1"/>
</dbReference>
<proteinExistence type="predicted"/>
<dbReference type="SUPFAM" id="SSF46955">
    <property type="entry name" value="Putative DNA-binding domain"/>
    <property type="match status" value="1"/>
</dbReference>